<feature type="transmembrane region" description="Helical" evidence="1">
    <location>
        <begin position="10"/>
        <end position="27"/>
    </location>
</feature>
<feature type="domain" description="DUF1648" evidence="2">
    <location>
        <begin position="15"/>
        <end position="56"/>
    </location>
</feature>
<feature type="transmembrane region" description="Helical" evidence="1">
    <location>
        <begin position="189"/>
        <end position="211"/>
    </location>
</feature>
<keyword evidence="1" id="KW-1133">Transmembrane helix</keyword>
<dbReference type="Pfam" id="PF07853">
    <property type="entry name" value="DUF1648"/>
    <property type="match status" value="1"/>
</dbReference>
<dbReference type="InterPro" id="IPR025962">
    <property type="entry name" value="SdpI/YhfL"/>
</dbReference>
<keyword evidence="1" id="KW-0472">Membrane</keyword>
<feature type="transmembrane region" description="Helical" evidence="1">
    <location>
        <begin position="92"/>
        <end position="110"/>
    </location>
</feature>
<dbReference type="PANTHER" id="PTHR37810">
    <property type="entry name" value="IMMUNITY PROTEIN SDPI"/>
    <property type="match status" value="1"/>
</dbReference>
<reference evidence="4" key="1">
    <citation type="submission" date="2017-01" db="EMBL/GenBank/DDBJ databases">
        <authorList>
            <person name="Varghese N."/>
            <person name="Submissions S."/>
        </authorList>
    </citation>
    <scope>NUCLEOTIDE SEQUENCE [LARGE SCALE GENOMIC DNA]</scope>
    <source>
        <strain evidence="4">LP100</strain>
    </source>
</reference>
<dbReference type="EMBL" id="FTPP01000004">
    <property type="protein sequence ID" value="SIT94618.1"/>
    <property type="molecule type" value="Genomic_DNA"/>
</dbReference>
<dbReference type="STRING" id="1317125.SAMN05444128_3675"/>
<feature type="transmembrane region" description="Helical" evidence="1">
    <location>
        <begin position="47"/>
        <end position="71"/>
    </location>
</feature>
<feature type="transmembrane region" description="Helical" evidence="1">
    <location>
        <begin position="122"/>
        <end position="144"/>
    </location>
</feature>
<dbReference type="PANTHER" id="PTHR37810:SF5">
    <property type="entry name" value="IMMUNITY PROTEIN SDPI"/>
    <property type="match status" value="1"/>
</dbReference>
<proteinExistence type="predicted"/>
<dbReference type="GO" id="GO:0009636">
    <property type="term" value="P:response to toxic substance"/>
    <property type="evidence" value="ECO:0007669"/>
    <property type="project" value="TreeGrafter"/>
</dbReference>
<dbReference type="AlphaFoldDB" id="A0A1R3XRW5"/>
<gene>
    <name evidence="3" type="ORF">SAMN05444128_3675</name>
</gene>
<keyword evidence="4" id="KW-1185">Reference proteome</keyword>
<name>A0A1R3XRW5_9BACT</name>
<protein>
    <submittedName>
        <fullName evidence="3">Uncharacterized membrane protein</fullName>
    </submittedName>
</protein>
<dbReference type="Pfam" id="PF13630">
    <property type="entry name" value="SdpI"/>
    <property type="match status" value="1"/>
</dbReference>
<dbReference type="RefSeq" id="WP_076671874.1">
    <property type="nucleotide sequence ID" value="NZ_FTPP01000004.1"/>
</dbReference>
<dbReference type="PIRSF" id="PIRSF038959">
    <property type="entry name" value="SdpI"/>
    <property type="match status" value="1"/>
</dbReference>
<organism evidence="3 4">
    <name type="scientific">Pontibacter indicus</name>
    <dbReference type="NCBI Taxonomy" id="1317125"/>
    <lineage>
        <taxon>Bacteria</taxon>
        <taxon>Pseudomonadati</taxon>
        <taxon>Bacteroidota</taxon>
        <taxon>Cytophagia</taxon>
        <taxon>Cytophagales</taxon>
        <taxon>Hymenobacteraceae</taxon>
        <taxon>Pontibacter</taxon>
    </lineage>
</organism>
<accession>A0A1R3XRW5</accession>
<evidence type="ECO:0000313" key="3">
    <source>
        <dbReference type="EMBL" id="SIT94618.1"/>
    </source>
</evidence>
<evidence type="ECO:0000259" key="2">
    <source>
        <dbReference type="Pfam" id="PF07853"/>
    </source>
</evidence>
<dbReference type="OrthoDB" id="9808690at2"/>
<keyword evidence="1" id="KW-0812">Transmembrane</keyword>
<dbReference type="Proteomes" id="UP000187181">
    <property type="component" value="Unassembled WGS sequence"/>
</dbReference>
<evidence type="ECO:0000313" key="4">
    <source>
        <dbReference type="Proteomes" id="UP000187181"/>
    </source>
</evidence>
<dbReference type="InterPro" id="IPR026272">
    <property type="entry name" value="SdpI"/>
</dbReference>
<feature type="transmembrane region" description="Helical" evidence="1">
    <location>
        <begin position="164"/>
        <end position="183"/>
    </location>
</feature>
<dbReference type="InterPro" id="IPR012867">
    <property type="entry name" value="DUF1648"/>
</dbReference>
<evidence type="ECO:0000256" key="1">
    <source>
        <dbReference type="SAM" id="Phobius"/>
    </source>
</evidence>
<sequence>MKTKNLTREIILWAIVLIPLVYLALVWNRLPEQVAVHFNLQGEADGWASKSSLILIVMGTTALLNLIMLALPHIDPKRKLAQMGSKYHQLRFILVVFMAALSVFLIHHALNPDIARQNIHFLLIGGLFIALGNYFQAVKPNYFIGIRTPWTLESEQVWRRTHRLGGILWIVGGILLIALAFLPEWGMQQALYITVIALTVLIPVVYSFMIYRQERCGLGQQT</sequence>